<feature type="region of interest" description="Disordered" evidence="1">
    <location>
        <begin position="575"/>
        <end position="644"/>
    </location>
</feature>
<feature type="compositionally biased region" description="Polar residues" evidence="1">
    <location>
        <begin position="295"/>
        <end position="317"/>
    </location>
</feature>
<feature type="compositionally biased region" description="Basic and acidic residues" evidence="1">
    <location>
        <begin position="243"/>
        <end position="256"/>
    </location>
</feature>
<feature type="region of interest" description="Disordered" evidence="1">
    <location>
        <begin position="197"/>
        <end position="339"/>
    </location>
</feature>
<name>A0ABQ7FWS7_DUNSA</name>
<feature type="region of interest" description="Disordered" evidence="1">
    <location>
        <begin position="723"/>
        <end position="745"/>
    </location>
</feature>
<feature type="compositionally biased region" description="Polar residues" evidence="1">
    <location>
        <begin position="601"/>
        <end position="610"/>
    </location>
</feature>
<feature type="compositionally biased region" description="Pro residues" evidence="1">
    <location>
        <begin position="128"/>
        <end position="141"/>
    </location>
</feature>
<feature type="compositionally biased region" description="Polar residues" evidence="1">
    <location>
        <begin position="481"/>
        <end position="495"/>
    </location>
</feature>
<proteinExistence type="predicted"/>
<feature type="region of interest" description="Disordered" evidence="1">
    <location>
        <begin position="118"/>
        <end position="185"/>
    </location>
</feature>
<feature type="region of interest" description="Disordered" evidence="1">
    <location>
        <begin position="481"/>
        <end position="550"/>
    </location>
</feature>
<evidence type="ECO:0000313" key="2">
    <source>
        <dbReference type="EMBL" id="KAF5826815.1"/>
    </source>
</evidence>
<feature type="region of interest" description="Disordered" evidence="1">
    <location>
        <begin position="72"/>
        <end position="93"/>
    </location>
</feature>
<sequence>MTDGGTKFAGEFNDLLHKNMIEHRAITPAALELFGDAAVAEQQQLPPRCKTSLGGVRNRARSLDIKPSACPSPYQQHVPHQPHHLASTRHGGALSTGHELAGTFELPGRCHSSIDVARPEAPSLHPHPSQPHPQAALPPKPGTSVMAQRSANSCTGSNPYHAWASPGPSASPDPTANPSPITHTTPRVSSLLHAAAAHRAGGTPAAVTSASRAATPSERLSPASKVRSSLDRAREILQGCRGPTKEHKKQAGDKGSSKAADTVPGRSRASLDRPHAAAHWSTPSTPVHFSRATPDPSQNHSTDSPSLGVSSSATNIPSHGPAHGRGQHRHNMRSAKQDSIAAAQPRFLPGWGSGEAGDLESISEAKDQEACSTLEAIQKDAELDELRSSIFKDSPSSPIFRDNSSSPIFQDSPSSPIFKDLSSSPISRGPPSSPIFKGPSSSSIFKDLPSSSIFRDPLAVTPRASDYSVALSSCCTSPAFSTECNRHSAPTTTSARQKHGPGSPSPHQHPIIHSCPGGINPAPTPTPSAHPLKTQKSSPLFPTPHSHHQQPIEAVHGSMLFAPGGGTVVRQGQPVRTAARRSLHSQPDYSSEDDNHHAPSRTITHTSDSHVSYRATPWSPPHLPPSTPAPVHAATPRGSLDLGRHASPHVHTTMHMRGSLDLSRHASPHVHTTTHMRGSFDLGRHMSPHVHAVMRRGSLDLSRCTSPLTCPGEAEDLQQHASVGSFGGAVGDDHASDDDDDDDMLTPIERESMTTRQQKIWAKVRVTVRQAQIMKANPVAFNEEAALKAEAEAKAAAEHARRRFQDLCAMFVSRAAVSRKGEKVWRLEDSIFMKRAKENDARDVFDTPQVLERQFGMDWARVSSKVRFRKMVTRQDQGLRDAAELERELDEVHDELQKRYTIIRAAFIYFSSFCGSTGSDTFLSMGLMEFHRMTRHCNIADPK</sequence>
<feature type="compositionally biased region" description="Low complexity" evidence="1">
    <location>
        <begin position="500"/>
        <end position="514"/>
    </location>
</feature>
<feature type="compositionally biased region" description="Pro residues" evidence="1">
    <location>
        <begin position="618"/>
        <end position="628"/>
    </location>
</feature>
<organism evidence="2 3">
    <name type="scientific">Dunaliella salina</name>
    <name type="common">Green alga</name>
    <name type="synonym">Protococcus salinus</name>
    <dbReference type="NCBI Taxonomy" id="3046"/>
    <lineage>
        <taxon>Eukaryota</taxon>
        <taxon>Viridiplantae</taxon>
        <taxon>Chlorophyta</taxon>
        <taxon>core chlorophytes</taxon>
        <taxon>Chlorophyceae</taxon>
        <taxon>CS clade</taxon>
        <taxon>Chlamydomonadales</taxon>
        <taxon>Dunaliellaceae</taxon>
        <taxon>Dunaliella</taxon>
    </lineage>
</organism>
<evidence type="ECO:0000256" key="1">
    <source>
        <dbReference type="SAM" id="MobiDB-lite"/>
    </source>
</evidence>
<comment type="caution">
    <text evidence="2">The sequence shown here is derived from an EMBL/GenBank/DDBJ whole genome shotgun (WGS) entry which is preliminary data.</text>
</comment>
<feature type="compositionally biased region" description="Low complexity" evidence="1">
    <location>
        <begin position="404"/>
        <end position="443"/>
    </location>
</feature>
<gene>
    <name evidence="2" type="ORF">DUNSADRAFT_1968</name>
</gene>
<evidence type="ECO:0000313" key="3">
    <source>
        <dbReference type="Proteomes" id="UP000815325"/>
    </source>
</evidence>
<keyword evidence="3" id="KW-1185">Reference proteome</keyword>
<feature type="compositionally biased region" description="Acidic residues" evidence="1">
    <location>
        <begin position="735"/>
        <end position="744"/>
    </location>
</feature>
<dbReference type="EMBL" id="MU070700">
    <property type="protein sequence ID" value="KAF5826815.1"/>
    <property type="molecule type" value="Genomic_DNA"/>
</dbReference>
<feature type="region of interest" description="Disordered" evidence="1">
    <location>
        <begin position="390"/>
        <end position="443"/>
    </location>
</feature>
<protein>
    <submittedName>
        <fullName evidence="2">Uncharacterized protein</fullName>
    </submittedName>
</protein>
<accession>A0ABQ7FWS7</accession>
<feature type="compositionally biased region" description="Low complexity" evidence="1">
    <location>
        <begin position="197"/>
        <end position="207"/>
    </location>
</feature>
<dbReference type="Proteomes" id="UP000815325">
    <property type="component" value="Unassembled WGS sequence"/>
</dbReference>
<feature type="compositionally biased region" description="Polar residues" evidence="1">
    <location>
        <begin position="145"/>
        <end position="158"/>
    </location>
</feature>
<reference evidence="2" key="1">
    <citation type="submission" date="2017-08" db="EMBL/GenBank/DDBJ databases">
        <authorList>
            <person name="Polle J.E."/>
            <person name="Barry K."/>
            <person name="Cushman J."/>
            <person name="Schmutz J."/>
            <person name="Tran D."/>
            <person name="Hathwaick L.T."/>
            <person name="Yim W.C."/>
            <person name="Jenkins J."/>
            <person name="Mckie-Krisberg Z.M."/>
            <person name="Prochnik S."/>
            <person name="Lindquist E."/>
            <person name="Dockter R.B."/>
            <person name="Adam C."/>
            <person name="Molina H."/>
            <person name="Bunkerborg J."/>
            <person name="Jin E."/>
            <person name="Buchheim M."/>
            <person name="Magnuson J."/>
        </authorList>
    </citation>
    <scope>NUCLEOTIDE SEQUENCE</scope>
    <source>
        <strain evidence="2">CCAP 19/18</strain>
    </source>
</reference>